<sequence>MVPKKPGDLEVEAEIRKFGLIFAFLAFDYGRGEWGWKKNGIR</sequence>
<dbReference type="HOGENOM" id="CLU_3249286_0_0_9"/>
<keyword evidence="2" id="KW-1185">Reference proteome</keyword>
<comment type="caution">
    <text evidence="1">The sequence shown here is derived from an EMBL/GenBank/DDBJ whole genome shotgun (WGS) entry which is preliminary data.</text>
</comment>
<name>C0CUM1_9FIRM</name>
<accession>C0CUM1</accession>
<organism evidence="1 2">
    <name type="scientific">[Clostridium] asparagiforme DSM 15981</name>
    <dbReference type="NCBI Taxonomy" id="518636"/>
    <lineage>
        <taxon>Bacteria</taxon>
        <taxon>Bacillati</taxon>
        <taxon>Bacillota</taxon>
        <taxon>Clostridia</taxon>
        <taxon>Lachnospirales</taxon>
        <taxon>Lachnospiraceae</taxon>
        <taxon>Enterocloster</taxon>
    </lineage>
</organism>
<protein>
    <submittedName>
        <fullName evidence="1">Uncharacterized protein</fullName>
    </submittedName>
</protein>
<dbReference type="AlphaFoldDB" id="C0CUM1"/>
<evidence type="ECO:0000313" key="2">
    <source>
        <dbReference type="Proteomes" id="UP000004756"/>
    </source>
</evidence>
<proteinExistence type="predicted"/>
<dbReference type="EMBL" id="ACCJ01000030">
    <property type="protein sequence ID" value="EEG57221.1"/>
    <property type="molecule type" value="Genomic_DNA"/>
</dbReference>
<evidence type="ECO:0000313" key="1">
    <source>
        <dbReference type="EMBL" id="EEG57221.1"/>
    </source>
</evidence>
<reference evidence="1 2" key="1">
    <citation type="submission" date="2009-02" db="EMBL/GenBank/DDBJ databases">
        <title>Draft genome sequence of Clostridium asparagiforme (DSM 15981).</title>
        <authorList>
            <person name="Sudarsanam P."/>
            <person name="Ley R."/>
            <person name="Guruge J."/>
            <person name="Turnbaugh P.J."/>
            <person name="Mahowald M."/>
            <person name="Liep D."/>
            <person name="Gordon J."/>
        </authorList>
    </citation>
    <scope>NUCLEOTIDE SEQUENCE [LARGE SCALE GENOMIC DNA]</scope>
    <source>
        <strain evidence="1 2">DSM 15981</strain>
    </source>
</reference>
<dbReference type="Proteomes" id="UP000004756">
    <property type="component" value="Unassembled WGS sequence"/>
</dbReference>
<gene>
    <name evidence="1" type="ORF">CLOSTASPAR_00713</name>
</gene>